<evidence type="ECO:0000256" key="1">
    <source>
        <dbReference type="ARBA" id="ARBA00010886"/>
    </source>
</evidence>
<evidence type="ECO:0000256" key="7">
    <source>
        <dbReference type="PROSITE-ProRule" id="PRU00023"/>
    </source>
</evidence>
<feature type="repeat" description="ANK" evidence="7">
    <location>
        <begin position="1483"/>
        <end position="1515"/>
    </location>
</feature>
<evidence type="ECO:0000256" key="2">
    <source>
        <dbReference type="ARBA" id="ARBA00012513"/>
    </source>
</evidence>
<dbReference type="GO" id="GO:0005524">
    <property type="term" value="F:ATP binding"/>
    <property type="evidence" value="ECO:0007669"/>
    <property type="project" value="UniProtKB-UniRule"/>
</dbReference>
<dbReference type="InterPro" id="IPR011009">
    <property type="entry name" value="Kinase-like_dom_sf"/>
</dbReference>
<comment type="similarity">
    <text evidence="1">Belongs to the protein kinase superfamily. NEK Ser/Thr protein kinase family. NIMA subfamily.</text>
</comment>
<dbReference type="PROSITE" id="PS50011">
    <property type="entry name" value="PROTEIN_KINASE_DOM"/>
    <property type="match status" value="1"/>
</dbReference>
<evidence type="ECO:0000256" key="4">
    <source>
        <dbReference type="ARBA" id="ARBA00022741"/>
    </source>
</evidence>
<keyword evidence="3" id="KW-0808">Transferase</keyword>
<feature type="compositionally biased region" description="Low complexity" evidence="9">
    <location>
        <begin position="267"/>
        <end position="278"/>
    </location>
</feature>
<proteinExistence type="inferred from homology"/>
<dbReference type="SUPFAM" id="SSF48403">
    <property type="entry name" value="Ankyrin repeat"/>
    <property type="match status" value="1"/>
</dbReference>
<dbReference type="Pfam" id="PF00069">
    <property type="entry name" value="Pkinase"/>
    <property type="match status" value="1"/>
</dbReference>
<feature type="domain" description="Protein kinase" evidence="10">
    <location>
        <begin position="1658"/>
        <end position="1954"/>
    </location>
</feature>
<evidence type="ECO:0000256" key="3">
    <source>
        <dbReference type="ARBA" id="ARBA00022679"/>
    </source>
</evidence>
<dbReference type="GO" id="GO:0004674">
    <property type="term" value="F:protein serine/threonine kinase activity"/>
    <property type="evidence" value="ECO:0007669"/>
    <property type="project" value="UniProtKB-EC"/>
</dbReference>
<dbReference type="Proteomes" id="UP000006671">
    <property type="component" value="Unassembled WGS sequence"/>
</dbReference>
<evidence type="ECO:0000256" key="8">
    <source>
        <dbReference type="PROSITE-ProRule" id="PRU10141"/>
    </source>
</evidence>
<dbReference type="InterPro" id="IPR000719">
    <property type="entry name" value="Prot_kinase_dom"/>
</dbReference>
<dbReference type="Gene3D" id="3.30.200.20">
    <property type="entry name" value="Phosphorylase Kinase, domain 1"/>
    <property type="match status" value="1"/>
</dbReference>
<evidence type="ECO:0000256" key="9">
    <source>
        <dbReference type="SAM" id="MobiDB-lite"/>
    </source>
</evidence>
<feature type="compositionally biased region" description="Pro residues" evidence="9">
    <location>
        <begin position="257"/>
        <end position="266"/>
    </location>
</feature>
<dbReference type="InterPro" id="IPR036770">
    <property type="entry name" value="Ankyrin_rpt-contain_sf"/>
</dbReference>
<dbReference type="VEuPathDB" id="AmoebaDB:NAEGRDRAFT_71714"/>
<reference evidence="11 12" key="1">
    <citation type="journal article" date="2010" name="Cell">
        <title>The genome of Naegleria gruberi illuminates early eukaryotic versatility.</title>
        <authorList>
            <person name="Fritz-Laylin L.K."/>
            <person name="Prochnik S.E."/>
            <person name="Ginger M.L."/>
            <person name="Dacks J.B."/>
            <person name="Carpenter M.L."/>
            <person name="Field M.C."/>
            <person name="Kuo A."/>
            <person name="Paredez A."/>
            <person name="Chapman J."/>
            <person name="Pham J."/>
            <person name="Shu S."/>
            <person name="Neupane R."/>
            <person name="Cipriano M."/>
            <person name="Mancuso J."/>
            <person name="Tu H."/>
            <person name="Salamov A."/>
            <person name="Lindquist E."/>
            <person name="Shapiro H."/>
            <person name="Lucas S."/>
            <person name="Grigoriev I.V."/>
            <person name="Cande W.Z."/>
            <person name="Fulton C."/>
            <person name="Rokhsar D.S."/>
            <person name="Dawson S.C."/>
        </authorList>
    </citation>
    <scope>NUCLEOTIDE SEQUENCE [LARGE SCALE GENOMIC DNA]</scope>
    <source>
        <strain evidence="11 12">NEG-M</strain>
    </source>
</reference>
<dbReference type="InterPro" id="IPR008271">
    <property type="entry name" value="Ser/Thr_kinase_AS"/>
</dbReference>
<dbReference type="KEGG" id="ngr:NAEGRDRAFT_71714"/>
<sequence>MSQSSNVLQIPLICEISSFSAKPKDFGWSKESSGKSKLADFIRSTVYQAKNVQSQHFQQKQTVPNSSQSETNGRFKYLSASQNSKPNRQQVENFSNKIIKVNPFTSDQTPNFDSNMASPNSILQKKLIRYPTMEIKKTIIVSNYFHEFILNFIQRNLQGFKFYLKKQKDTTGLDIYEYNDKSFPNSGQESYFFSYQILQVLNHLLENNQKELFQLWIHAHDFFSSETEMKRENSSGNLSLAGSFASVFDNLEESPKSTPPPSPTNTPPSGSSNFSNGNNKRETNNNHYLNSKYISPDYLRNFLTNDPYVQTFVHNVTFLSSDMFPSVLHSHRGKTFKKLIEDESNELETFLNYVERLHENITSVYEKNHLYMRLSKVLNKQNFVKDVNLKEFLQQNSTDFEFLRYPDLDAIKSVKVLKFIDMLSEKSLEIISHDIRGTDLEPLEFKIADTLLKSSSAKYLKQILDETHDYESKIVSDPKFDRLFEVVPSLFEPFMLPMKTLMAIIDQTMIIFNHGIDAKVTGTYVLKNSTSITNDLMELKMFIKKSEAGSGLYFHNVRYVDYLAYVFSKNHNRLFEILKKTVLNLSKQFDWNRASSWIDSIMERYHGTFFMDIKKRFGFKDNQFSTFLYTIITVMKESMLTKHRQEEVKYLLELIPKELPEHVKNLPLRSVEKLDNPFDNKVIVYKRGIIPPVPIFNPLLIRPVKSKEPTAKRIIAGKMEVYSANQPYLIQYRNKTMDNELIDRNELYYLFLTTSIFIEKTNTDSSFKLISTATSTIKKEENTTTKQVEIPLPPPNINQPIDVKLFIKPTPLEKAIPPPPPPTLFSKASTPKSKSPIPLSKPKSNKMSLRVELEQKLKLFREEDDEEDPGQQTDNIVLGIIEKAVPLYSTFIMHNLPLKHLLSMGNVYMALSESIKRRFPTFNKWLPDKVIGRICLFTTPTSLFILSLVSKQFFVQSHSITWQKEIYSISPSFVGFPALVHMKVKCLIHKHRQNILTLRDCLHNSQNMYQLADLKYRLKGIGFEAMSSIFDNTNALINQLTYLYQEEKQFALIKYFYSYYKLIGALHYEVSKLSTYKLERDILKKICASHIVLICLSKETLPNVSNIPDLGSHPIAVTRNMLKTVSLKYPNVNICMVLSYFYNINETYCSKMFEYCRLWKNINDTILRYKENLLEVEKIFQKEKTSTDGLNKFTGKVNDLLNKTNKVDKSKLVEYENQIIKYLVKCGNYYRYYLTVYDKSGGMSLDEAMFVAIQLNQFEELKELISKGANVNALRKGKDIAAESLRTKNQEMIDYCHLTRIDNIQKSNEKLPVDMNLLLYAIDNKYWPVVEIIARKNKELCFESFRGLRPIDYCIVNSKYPGVELFINAMITDDKNFNVEVLSKACFIAIDYGMTSALKYLVQKEPELATRRTISDIRYQESHYSNPSLILYALRKRSTKSVVTLIEMFPKLLNARLNHGNEAEQAPAKSNSNGKTGLSQLINNGTPLTFAVETNQQELAFILVEKGADVDVKKNGMDLASVAETTENSDMIIWARKLLNKSETYLCYKFEVEYIDNMLNLYRKRFKMVVNYSESVQDFVKKTKLRCGIRGSYELQYYDPDFEEFVDVVDMKDLQLLDDELNLIKLKRVKNTVDSILPQRAGNGRYEQYLGMTLDDRYKIIRIIGEGGFGIIFECQVLNTPEEPNVAIKTIATGKNSIQKPTQDAENEANLVKQLDHQNVVKIYDTFQVDTEHSSMFCIVMELYKGDVMSIISESIKSATTIPLPIIWKIISQTTQALNYVHSQQVMHRDIKPQNIFIRRRDIDSNLIEVVLGDFGIAKENAHTTKNTYAGSLCYISPELLLNQPYGFATDMYSLGVTLYQLLTLDTSTSICSKLIHSEEQWYVSFSIFLINGLINYSNYYLFSFQEMTKAITDHYSNTHNQALLNKLLNIMTRLLKFLPQARLTAQQLVQEVT</sequence>
<dbReference type="SMART" id="SM00220">
    <property type="entry name" value="S_TKc"/>
    <property type="match status" value="1"/>
</dbReference>
<dbReference type="SUPFAM" id="SSF56112">
    <property type="entry name" value="Protein kinase-like (PK-like)"/>
    <property type="match status" value="1"/>
</dbReference>
<dbReference type="PROSITE" id="PS00108">
    <property type="entry name" value="PROTEIN_KINASE_ST"/>
    <property type="match status" value="1"/>
</dbReference>
<gene>
    <name evidence="11" type="ORF">NAEGRDRAFT_71714</name>
</gene>
<protein>
    <recommendedName>
        <fullName evidence="2">non-specific serine/threonine protein kinase</fullName>
        <ecNumber evidence="2">2.7.11.1</ecNumber>
    </recommendedName>
</protein>
<dbReference type="Gene3D" id="1.10.510.10">
    <property type="entry name" value="Transferase(Phosphotransferase) domain 1"/>
    <property type="match status" value="1"/>
</dbReference>
<keyword evidence="7" id="KW-0040">ANK repeat</keyword>
<feature type="compositionally biased region" description="Low complexity" evidence="9">
    <location>
        <begin position="829"/>
        <end position="843"/>
    </location>
</feature>
<feature type="binding site" evidence="8">
    <location>
        <position position="1689"/>
    </location>
    <ligand>
        <name>ATP</name>
        <dbReference type="ChEBI" id="CHEBI:30616"/>
    </ligand>
</feature>
<dbReference type="InParanoid" id="D2VRV2"/>
<dbReference type="STRING" id="5762.D2VRV2"/>
<dbReference type="EMBL" id="GG738892">
    <property type="protein sequence ID" value="EFC40529.1"/>
    <property type="molecule type" value="Genomic_DNA"/>
</dbReference>
<dbReference type="Gene3D" id="1.25.40.20">
    <property type="entry name" value="Ankyrin repeat-containing domain"/>
    <property type="match status" value="1"/>
</dbReference>
<evidence type="ECO:0000256" key="6">
    <source>
        <dbReference type="ARBA" id="ARBA00022840"/>
    </source>
</evidence>
<dbReference type="InterPro" id="IPR002110">
    <property type="entry name" value="Ankyrin_rpt"/>
</dbReference>
<dbReference type="InterPro" id="IPR050660">
    <property type="entry name" value="NEK_Ser/Thr_kinase"/>
</dbReference>
<evidence type="ECO:0000313" key="12">
    <source>
        <dbReference type="Proteomes" id="UP000006671"/>
    </source>
</evidence>
<dbReference type="EC" id="2.7.11.1" evidence="2"/>
<keyword evidence="12" id="KW-1185">Reference proteome</keyword>
<dbReference type="OrthoDB" id="5979581at2759"/>
<accession>D2VRV2</accession>
<feature type="region of interest" description="Disordered" evidence="9">
    <location>
        <begin position="817"/>
        <end position="843"/>
    </location>
</feature>
<dbReference type="PANTHER" id="PTHR43671:SF13">
    <property type="entry name" value="SERINE_THREONINE-PROTEIN KINASE NEK2"/>
    <property type="match status" value="1"/>
</dbReference>
<dbReference type="GeneID" id="8854420"/>
<dbReference type="PROSITE" id="PS00107">
    <property type="entry name" value="PROTEIN_KINASE_ATP"/>
    <property type="match status" value="1"/>
</dbReference>
<dbReference type="eggNOG" id="KOG0591">
    <property type="taxonomic scope" value="Eukaryota"/>
</dbReference>
<dbReference type="OMA" id="EPFMLPM"/>
<name>D2VRV2_NAEGR</name>
<evidence type="ECO:0000256" key="5">
    <source>
        <dbReference type="ARBA" id="ARBA00022777"/>
    </source>
</evidence>
<feature type="region of interest" description="Disordered" evidence="9">
    <location>
        <begin position="251"/>
        <end position="287"/>
    </location>
</feature>
<dbReference type="PANTHER" id="PTHR43671">
    <property type="entry name" value="SERINE/THREONINE-PROTEIN KINASE NEK"/>
    <property type="match status" value="1"/>
</dbReference>
<keyword evidence="6 8" id="KW-0067">ATP-binding</keyword>
<dbReference type="SMART" id="SM00248">
    <property type="entry name" value="ANK"/>
    <property type="match status" value="4"/>
</dbReference>
<dbReference type="PROSITE" id="PS50297">
    <property type="entry name" value="ANK_REP_REGION"/>
    <property type="match status" value="1"/>
</dbReference>
<keyword evidence="4 8" id="KW-0547">Nucleotide-binding</keyword>
<evidence type="ECO:0000259" key="10">
    <source>
        <dbReference type="PROSITE" id="PS50011"/>
    </source>
</evidence>
<dbReference type="RefSeq" id="XP_002673273.1">
    <property type="nucleotide sequence ID" value="XM_002673227.1"/>
</dbReference>
<organism evidence="12">
    <name type="scientific">Naegleria gruberi</name>
    <name type="common">Amoeba</name>
    <dbReference type="NCBI Taxonomy" id="5762"/>
    <lineage>
        <taxon>Eukaryota</taxon>
        <taxon>Discoba</taxon>
        <taxon>Heterolobosea</taxon>
        <taxon>Tetramitia</taxon>
        <taxon>Eutetramitia</taxon>
        <taxon>Vahlkampfiidae</taxon>
        <taxon>Naegleria</taxon>
    </lineage>
</organism>
<evidence type="ECO:0000313" key="11">
    <source>
        <dbReference type="EMBL" id="EFC40529.1"/>
    </source>
</evidence>
<keyword evidence="5 11" id="KW-0418">Kinase</keyword>
<dbReference type="PROSITE" id="PS50088">
    <property type="entry name" value="ANK_REPEAT"/>
    <property type="match status" value="1"/>
</dbReference>
<dbReference type="InterPro" id="IPR017441">
    <property type="entry name" value="Protein_kinase_ATP_BS"/>
</dbReference>